<dbReference type="PROSITE" id="PS00211">
    <property type="entry name" value="ABC_TRANSPORTER_1"/>
    <property type="match status" value="1"/>
</dbReference>
<evidence type="ECO:0000313" key="6">
    <source>
        <dbReference type="Proteomes" id="UP000034392"/>
    </source>
</evidence>
<keyword evidence="1" id="KW-0677">Repeat</keyword>
<evidence type="ECO:0000256" key="4">
    <source>
        <dbReference type="SAM" id="MobiDB-lite"/>
    </source>
</evidence>
<dbReference type="PROSITE" id="PS50893">
    <property type="entry name" value="ABC_TRANSPORTER_2"/>
    <property type="match status" value="1"/>
</dbReference>
<reference evidence="5" key="1">
    <citation type="submission" date="2015-05" db="EMBL/GenBank/DDBJ databases">
        <title>The complete genome of Altererythrobacter atlanticus strain 26DY36.</title>
        <authorList>
            <person name="Wu Y.-H."/>
            <person name="Cheng H."/>
            <person name="Wu X.-W."/>
        </authorList>
    </citation>
    <scope>NUCLEOTIDE SEQUENCE [LARGE SCALE GENOMIC DNA]</scope>
    <source>
        <strain evidence="5">26DY36</strain>
    </source>
</reference>
<dbReference type="GO" id="GO:0016887">
    <property type="term" value="F:ATP hydrolysis activity"/>
    <property type="evidence" value="ECO:0007669"/>
    <property type="project" value="InterPro"/>
</dbReference>
<dbReference type="InterPro" id="IPR003593">
    <property type="entry name" value="AAA+_ATPase"/>
</dbReference>
<dbReference type="EMBL" id="CP011452">
    <property type="protein sequence ID" value="AKH43102.1"/>
    <property type="molecule type" value="Genomic_DNA"/>
</dbReference>
<evidence type="ECO:0000256" key="1">
    <source>
        <dbReference type="ARBA" id="ARBA00022737"/>
    </source>
</evidence>
<evidence type="ECO:0000256" key="3">
    <source>
        <dbReference type="ARBA" id="ARBA00022840"/>
    </source>
</evidence>
<keyword evidence="3 5" id="KW-0067">ATP-binding</keyword>
<dbReference type="InterPro" id="IPR003439">
    <property type="entry name" value="ABC_transporter-like_ATP-bd"/>
</dbReference>
<dbReference type="SUPFAM" id="SSF52540">
    <property type="entry name" value="P-loop containing nucleoside triphosphate hydrolases"/>
    <property type="match status" value="2"/>
</dbReference>
<evidence type="ECO:0000313" key="5">
    <source>
        <dbReference type="EMBL" id="AKH43102.1"/>
    </source>
</evidence>
<dbReference type="KEGG" id="aay:WYH_02068"/>
<dbReference type="OrthoDB" id="9808609at2"/>
<organism evidence="5 6">
    <name type="scientific">Croceibacterium atlanticum</name>
    <dbReference type="NCBI Taxonomy" id="1267766"/>
    <lineage>
        <taxon>Bacteria</taxon>
        <taxon>Pseudomonadati</taxon>
        <taxon>Pseudomonadota</taxon>
        <taxon>Alphaproteobacteria</taxon>
        <taxon>Sphingomonadales</taxon>
        <taxon>Erythrobacteraceae</taxon>
        <taxon>Croceibacterium</taxon>
    </lineage>
</organism>
<dbReference type="CDD" id="cd03221">
    <property type="entry name" value="ABCF_EF-3"/>
    <property type="match status" value="2"/>
</dbReference>
<sequence>MSSLLTFDSLSAAQPDGDLLFSGLSLSLSRERVGLVGRNGCGKSTLLRIAAGAAHPASGSVRRDGSMGMLHQHFAEEQSAAEAMGVSEGLAIIARVLAGEGSEADFAAADWTLEARIEETLGRLGLHGDGLLERRIAGFSGGERMRIGLARLVIEAPDLLLLDEPTNNLDAAGREAVAGIIRDWPGGVLLASHDRNLLEEMDRIVELSPIGIRVTGGGWSEFVAIRDAERERAAQELERSQAGLRGAKREVQQKREAKDRRDKAGRAFAASGSAPRILLGAMAERAENSSGQASREAARTLGDAQARLDAAREQVEITAPLTMDIPPVGLPGNAELLAMDGATLDRGGRILGPWDLTIRGPERVAIAGPNGSGKTSLLRMANGELQPSAGTVRRAEGRVAMLDQHVGLLDPNASILDNFRRINPGLDAEAAHAACARFAFRNRDALQLAGTLSGGEMLRAGLACTLGGEHAPWLLILDEPTNHLDIEAIEALETALSDYDGALLVVSHDQAFLKAIAVSRELELGSG</sequence>
<dbReference type="Pfam" id="PF00005">
    <property type="entry name" value="ABC_tran"/>
    <property type="match status" value="2"/>
</dbReference>
<name>A0A0F7KV39_9SPHN</name>
<dbReference type="RefSeq" id="WP_046903741.1">
    <property type="nucleotide sequence ID" value="NZ_CP011452.2"/>
</dbReference>
<dbReference type="PANTHER" id="PTHR19211">
    <property type="entry name" value="ATP-BINDING TRANSPORT PROTEIN-RELATED"/>
    <property type="match status" value="1"/>
</dbReference>
<dbReference type="GO" id="GO:0005524">
    <property type="term" value="F:ATP binding"/>
    <property type="evidence" value="ECO:0007669"/>
    <property type="project" value="UniProtKB-KW"/>
</dbReference>
<accession>A0A0F7KV39</accession>
<protein>
    <submittedName>
        <fullName evidence="5">ABC transporter ATP-binding protein YjjK</fullName>
    </submittedName>
</protein>
<proteinExistence type="predicted"/>
<dbReference type="Gene3D" id="3.40.50.300">
    <property type="entry name" value="P-loop containing nucleotide triphosphate hydrolases"/>
    <property type="match status" value="2"/>
</dbReference>
<evidence type="ECO:0000256" key="2">
    <source>
        <dbReference type="ARBA" id="ARBA00022741"/>
    </source>
</evidence>
<gene>
    <name evidence="5" type="primary">yjjK_2</name>
    <name evidence="5" type="ORF">WYH_02068</name>
</gene>
<keyword evidence="6" id="KW-1185">Reference proteome</keyword>
<dbReference type="PANTHER" id="PTHR19211:SF6">
    <property type="entry name" value="BLL7188 PROTEIN"/>
    <property type="match status" value="1"/>
</dbReference>
<dbReference type="SMART" id="SM00382">
    <property type="entry name" value="AAA"/>
    <property type="match status" value="2"/>
</dbReference>
<feature type="region of interest" description="Disordered" evidence="4">
    <location>
        <begin position="238"/>
        <end position="267"/>
    </location>
</feature>
<dbReference type="PATRIC" id="fig|1267766.3.peg.2091"/>
<dbReference type="Proteomes" id="UP000034392">
    <property type="component" value="Chromosome"/>
</dbReference>
<feature type="compositionally biased region" description="Basic and acidic residues" evidence="4">
    <location>
        <begin position="247"/>
        <end position="265"/>
    </location>
</feature>
<keyword evidence="2" id="KW-0547">Nucleotide-binding</keyword>
<dbReference type="AlphaFoldDB" id="A0A0F7KV39"/>
<dbReference type="InterPro" id="IPR027417">
    <property type="entry name" value="P-loop_NTPase"/>
</dbReference>
<dbReference type="STRING" id="1267766.WYH_02068"/>
<dbReference type="InterPro" id="IPR050611">
    <property type="entry name" value="ABCF"/>
</dbReference>
<dbReference type="InterPro" id="IPR017871">
    <property type="entry name" value="ABC_transporter-like_CS"/>
</dbReference>